<comment type="caution">
    <text evidence="1">The sequence shown here is derived from an EMBL/GenBank/DDBJ whole genome shotgun (WGS) entry which is preliminary data.</text>
</comment>
<organism evidence="1 2">
    <name type="scientific">Pseudoxanthomonas putridarboris</name>
    <dbReference type="NCBI Taxonomy" id="752605"/>
    <lineage>
        <taxon>Bacteria</taxon>
        <taxon>Pseudomonadati</taxon>
        <taxon>Pseudomonadota</taxon>
        <taxon>Gammaproteobacteria</taxon>
        <taxon>Lysobacterales</taxon>
        <taxon>Lysobacteraceae</taxon>
        <taxon>Pseudoxanthomonas</taxon>
    </lineage>
</organism>
<keyword evidence="2" id="KW-1185">Reference proteome</keyword>
<evidence type="ECO:0000313" key="2">
    <source>
        <dbReference type="Proteomes" id="UP001459204"/>
    </source>
</evidence>
<accession>A0ABU9J3Z6</accession>
<sequence>MSSDGARSHEGPVVVFDGICVLCNGWVRFLLKHDRQGRCRFAAMQTDAGRELLVSHGLDPDDPVSFLLVEGGRAWTDTDAIRRVLTGLGGAWRLAALSSLVPRFVRDPLYRLLARNRYRVFGTTACHVPTKAERSRFVG</sequence>
<dbReference type="RefSeq" id="WP_341727164.1">
    <property type="nucleotide sequence ID" value="NZ_JBBWWT010000010.1"/>
</dbReference>
<dbReference type="Pfam" id="PF04134">
    <property type="entry name" value="DCC1-like"/>
    <property type="match status" value="1"/>
</dbReference>
<name>A0ABU9J3Z6_9GAMM</name>
<gene>
    <name evidence="1" type="ORF">AAD027_16620</name>
</gene>
<dbReference type="PANTHER" id="PTHR33639">
    <property type="entry name" value="THIOL-DISULFIDE OXIDOREDUCTASE DCC"/>
    <property type="match status" value="1"/>
</dbReference>
<reference evidence="1 2" key="1">
    <citation type="submission" date="2024-04" db="EMBL/GenBank/DDBJ databases">
        <title>Draft genome sequence of Pseudoxanthomonas putridarboris WD12.</title>
        <authorList>
            <person name="Oh J."/>
        </authorList>
    </citation>
    <scope>NUCLEOTIDE SEQUENCE [LARGE SCALE GENOMIC DNA]</scope>
    <source>
        <strain evidence="1 2">WD12</strain>
    </source>
</reference>
<dbReference type="InterPro" id="IPR007263">
    <property type="entry name" value="DCC1-like"/>
</dbReference>
<proteinExistence type="predicted"/>
<dbReference type="PANTHER" id="PTHR33639:SF2">
    <property type="entry name" value="DUF393 DOMAIN-CONTAINING PROTEIN"/>
    <property type="match status" value="1"/>
</dbReference>
<evidence type="ECO:0000313" key="1">
    <source>
        <dbReference type="EMBL" id="MEL1265979.1"/>
    </source>
</evidence>
<protein>
    <submittedName>
        <fullName evidence="1">Thiol-disulfide oxidoreductase DCC family protein</fullName>
    </submittedName>
</protein>
<dbReference type="Proteomes" id="UP001459204">
    <property type="component" value="Unassembled WGS sequence"/>
</dbReference>
<dbReference type="EMBL" id="JBBWWT010000010">
    <property type="protein sequence ID" value="MEL1265979.1"/>
    <property type="molecule type" value="Genomic_DNA"/>
</dbReference>
<dbReference type="InterPro" id="IPR052927">
    <property type="entry name" value="DCC_oxidoreductase"/>
</dbReference>